<dbReference type="GeneID" id="104611864"/>
<dbReference type="RefSeq" id="XP_010277411.1">
    <property type="nucleotide sequence ID" value="XM_010279109.2"/>
</dbReference>
<protein>
    <submittedName>
        <fullName evidence="2 3">Uncharacterized protein LOC104611864 isoform X1</fullName>
    </submittedName>
</protein>
<evidence type="ECO:0000313" key="2">
    <source>
        <dbReference type="RefSeq" id="XP_010277410.1"/>
    </source>
</evidence>
<keyword evidence="1" id="KW-1185">Reference proteome</keyword>
<dbReference type="KEGG" id="nnu:104611864"/>
<dbReference type="RefSeq" id="XP_010277410.1">
    <property type="nucleotide sequence ID" value="XM_010279108.2"/>
</dbReference>
<dbReference type="RefSeq" id="XP_010277412.1">
    <property type="nucleotide sequence ID" value="XM_010279110.2"/>
</dbReference>
<accession>A0A1U8BC74</accession>
<proteinExistence type="predicted"/>
<organism evidence="1 4">
    <name type="scientific">Nelumbo nucifera</name>
    <name type="common">Sacred lotus</name>
    <dbReference type="NCBI Taxonomy" id="4432"/>
    <lineage>
        <taxon>Eukaryota</taxon>
        <taxon>Viridiplantae</taxon>
        <taxon>Streptophyta</taxon>
        <taxon>Embryophyta</taxon>
        <taxon>Tracheophyta</taxon>
        <taxon>Spermatophyta</taxon>
        <taxon>Magnoliopsida</taxon>
        <taxon>Proteales</taxon>
        <taxon>Nelumbonaceae</taxon>
        <taxon>Nelumbo</taxon>
    </lineage>
</organism>
<evidence type="ECO:0000313" key="3">
    <source>
        <dbReference type="RefSeq" id="XP_010277411.1"/>
    </source>
</evidence>
<gene>
    <name evidence="2 3 4" type="primary">LOC104611864</name>
</gene>
<evidence type="ECO:0000313" key="4">
    <source>
        <dbReference type="RefSeq" id="XP_010277412.1"/>
    </source>
</evidence>
<reference evidence="2 3" key="1">
    <citation type="submission" date="2025-04" db="UniProtKB">
        <authorList>
            <consortium name="RefSeq"/>
        </authorList>
    </citation>
    <scope>IDENTIFICATION</scope>
</reference>
<dbReference type="AlphaFoldDB" id="A0A1U8BC74"/>
<sequence>MSIVTKKLQEKALPVQQCSCFPKEHTNPTTSSVREPMDSLLIVGEDLQEFGHYPNVAFHGALSHAYISFYLLSKSLGKSGSHFHPDSNLFVPCEKKDVITFMLYWAKMVGLSNCAFV</sequence>
<evidence type="ECO:0000313" key="1">
    <source>
        <dbReference type="Proteomes" id="UP000189703"/>
    </source>
</evidence>
<name>A0A1U8BC74_NELNU</name>
<dbReference type="Proteomes" id="UP000189703">
    <property type="component" value="Unplaced"/>
</dbReference>